<dbReference type="SUPFAM" id="SSF51294">
    <property type="entry name" value="Hedgehog/intein (Hint) domain"/>
    <property type="match status" value="1"/>
</dbReference>
<dbReference type="CDD" id="cd00081">
    <property type="entry name" value="Hint"/>
    <property type="match status" value="1"/>
</dbReference>
<feature type="compositionally biased region" description="Basic and acidic residues" evidence="1">
    <location>
        <begin position="1309"/>
        <end position="1318"/>
    </location>
</feature>
<evidence type="ECO:0000256" key="1">
    <source>
        <dbReference type="SAM" id="MobiDB-lite"/>
    </source>
</evidence>
<protein>
    <recommendedName>
        <fullName evidence="4">Hint domain-containing protein</fullName>
    </recommendedName>
</protein>
<sequence>MKGDLQIDGKRFISSSRGGTITGYNKDYIGQLCRDGRVDARLVGRSWFVSEDDLLRHKNSAPDFSGEGMVTGKQAGELSGYSSDYVGQLLRSGKIVGKRVGRSLFIDSNSLVRHIQSNLGEGTARKAQRKLEEMNIDSSHAVVHEVASAVYEKESFESVVVRSGGIHLDSVETVPTHQDIVKTESEIIEDTSPIHNETIVASEISSPVLSEPEDALALSTVVDVVPLIPLSVEGVPSPLSSEEIRRISSKVNLARSFARFDVLKHTVSLHRLASVFGGESARKVTTLSLATLLVFGGFSLTQSPVALEALHNSFNSIEKESAFVTSAISDLYEHPFGSVEGISFGFRESFGAVSDGLTASSGQSLKLALYDGGKGLRTVQTFVVETAENSFARASFEVEHTLASLSEFTTETLTSAQAGLRSISDTSTSLASATYSRIHSLFDSATSRLTSGATALFSSVSTGSQEAGALLSQASSFFETVLRPLQRIAKSTYTLLSPSTDTTSNIATQDGHLPADPMQEDAHPAETPNVVKVEEKPSTGQAERVVERTTTPIYNVTTGLTEADVNARLGALQAKLSNDIAVLKSTTNAVTSANTTYINNVYNNVVAPASRIDSLNDADLGNPTITNGTMANTQVSGIYGNFSSLAGGSLSLTGGAQVAGDLTVYGTLTPAVITATSSISAPYFTATSTTATSTYAGGLAVQTDKFVVQHTSGNIGIGTVNPTQQFQVNDSATAAFVVTSAGQVGIGTTSPTAKLAIAGQPDSSTILFLISTSTPTATSTALIVTSSGNVGIGTTTPSSAQFSVAGDTYTTGTATSNIFSSLSYATAPYFTATSALATSTFAGDVAFDTNTIYIDSINNKVGFGTTTPYSRLSVWGASTGTDRLFELTNSASTTLASFLENGTGYFLGNIGIGTTSPSQPLSVTATSGNSAYFAGNVGIGMNNPTELLEVNGVVRIGTADDVGLINLGDTQTGSGNFTNGIFRGGLGVTTGGGYLNLGGWDGLAFNTGNDWLGSQTTRMVISGTSGYVGVATTSPSAPFAVHGNSYVSGTSFFGGAITATSTLTISDIITSTASGANVFPYASSTAITADIGYFGTASTTNLTVSSLTSTRIPFLTTAGAFTDDSDLTFTSGNLLSVPYASSTALTLSSLTAGRVTFAGTSGLLQDNSTFLFDTTANRLTTTYASTTAISSSGSAYFATSGGNVGVGTTTPGAPLDVVGSSIFEYYSGGTPGDRLHIDPQVAGSGANVYSTNSLNSAYTPLGLQASVFNFSQGNVGIGTTTPSRLLSVHGQCVTADTRLRRRRKKKRGEKADESKGETDDGEYIYDTVMIKDIVPGDTIASMHPITGALVWSRVNALMDMGVKEIWQVTTRSHRSIRTTANHPYFTRERRIQKPAQKLYRFEVDQSIKVEEFSKDTVVAVANNEYSFAVAVPRKVKQSLRDALRKDQTQKFNAAVFAAAIVEALSRMEHHVHELVIDEEYSGYEAVILRILLNAFPGVSIQFKQVGKHSPAHYTANFAHRKERAIDVVLANDDIFRKAESALRWSFPSHSPKGGKGPDTPQALSLMKSVYDAGTLVKEGVWKPVKELRVGQEIAVVYGGKVVWEPIVAMAIHQK</sequence>
<feature type="region of interest" description="Disordered" evidence="1">
    <location>
        <begin position="499"/>
        <end position="525"/>
    </location>
</feature>
<evidence type="ECO:0000313" key="2">
    <source>
        <dbReference type="EMBL" id="PIQ69005.1"/>
    </source>
</evidence>
<feature type="compositionally biased region" description="Basic residues" evidence="1">
    <location>
        <begin position="1299"/>
        <end position="1308"/>
    </location>
</feature>
<reference evidence="2 3" key="1">
    <citation type="submission" date="2017-09" db="EMBL/GenBank/DDBJ databases">
        <title>Depth-based differentiation of microbial function through sediment-hosted aquifers and enrichment of novel symbionts in the deep terrestrial subsurface.</title>
        <authorList>
            <person name="Probst A.J."/>
            <person name="Ladd B."/>
            <person name="Jarett J.K."/>
            <person name="Geller-Mcgrath D.E."/>
            <person name="Sieber C.M."/>
            <person name="Emerson J.B."/>
            <person name="Anantharaman K."/>
            <person name="Thomas B.C."/>
            <person name="Malmstrom R."/>
            <person name="Stieglmeier M."/>
            <person name="Klingl A."/>
            <person name="Woyke T."/>
            <person name="Ryan C.M."/>
            <person name="Banfield J.F."/>
        </authorList>
    </citation>
    <scope>NUCLEOTIDE SEQUENCE [LARGE SCALE GENOMIC DNA]</scope>
    <source>
        <strain evidence="2">CG11_big_fil_rev_8_21_14_0_20_46_11</strain>
    </source>
</reference>
<comment type="caution">
    <text evidence="2">The sequence shown here is derived from an EMBL/GenBank/DDBJ whole genome shotgun (WGS) entry which is preliminary data.</text>
</comment>
<proteinExistence type="predicted"/>
<name>A0A2H0KCQ6_9BACT</name>
<evidence type="ECO:0000313" key="3">
    <source>
        <dbReference type="Proteomes" id="UP000229342"/>
    </source>
</evidence>
<feature type="non-terminal residue" evidence="2">
    <location>
        <position position="1614"/>
    </location>
</feature>
<dbReference type="PROSITE" id="PS50817">
    <property type="entry name" value="INTEIN_N_TER"/>
    <property type="match status" value="1"/>
</dbReference>
<dbReference type="GO" id="GO:0016539">
    <property type="term" value="P:intein-mediated protein splicing"/>
    <property type="evidence" value="ECO:0007669"/>
    <property type="project" value="InterPro"/>
</dbReference>
<dbReference type="InterPro" id="IPR036844">
    <property type="entry name" value="Hint_dom_sf"/>
</dbReference>
<dbReference type="Proteomes" id="UP000229342">
    <property type="component" value="Unassembled WGS sequence"/>
</dbReference>
<gene>
    <name evidence="2" type="ORF">COV91_00765</name>
</gene>
<dbReference type="Gene3D" id="2.170.16.10">
    <property type="entry name" value="Hedgehog/Intein (Hint) domain"/>
    <property type="match status" value="1"/>
</dbReference>
<dbReference type="InterPro" id="IPR006141">
    <property type="entry name" value="Intein_N"/>
</dbReference>
<evidence type="ECO:0008006" key="4">
    <source>
        <dbReference type="Google" id="ProtNLM"/>
    </source>
</evidence>
<dbReference type="EMBL" id="PCVG01000014">
    <property type="protein sequence ID" value="PIQ69005.1"/>
    <property type="molecule type" value="Genomic_DNA"/>
</dbReference>
<feature type="compositionally biased region" description="Polar residues" evidence="1">
    <location>
        <begin position="499"/>
        <end position="508"/>
    </location>
</feature>
<feature type="region of interest" description="Disordered" evidence="1">
    <location>
        <begin position="1299"/>
        <end position="1318"/>
    </location>
</feature>
<organism evidence="2 3">
    <name type="scientific">Candidatus Taylorbacteria bacterium CG11_big_fil_rev_8_21_14_0_20_46_11</name>
    <dbReference type="NCBI Taxonomy" id="1975025"/>
    <lineage>
        <taxon>Bacteria</taxon>
        <taxon>Candidatus Tayloriibacteriota</taxon>
    </lineage>
</organism>
<accession>A0A2H0KCQ6</accession>